<feature type="domain" description="YopX protein" evidence="1">
    <location>
        <begin position="22"/>
        <end position="124"/>
    </location>
</feature>
<evidence type="ECO:0000313" key="3">
    <source>
        <dbReference type="Proteomes" id="UP001179600"/>
    </source>
</evidence>
<reference evidence="2" key="1">
    <citation type="submission" date="2023-01" db="EMBL/GenBank/DDBJ databases">
        <title>Oxazolidinone resistance genes in florfenicol resistant enterococci from beef cattle and veal calves at slaughter.</title>
        <authorList>
            <person name="Biggel M."/>
        </authorList>
    </citation>
    <scope>NUCLEOTIDE SEQUENCE</scope>
    <source>
        <strain evidence="2">K204-1</strain>
    </source>
</reference>
<name>A0AAF0BGN3_9ENTE</name>
<proteinExistence type="predicted"/>
<dbReference type="Proteomes" id="UP001179600">
    <property type="component" value="Chromosome"/>
</dbReference>
<accession>A0AAF0BGN3</accession>
<evidence type="ECO:0000313" key="2">
    <source>
        <dbReference type="EMBL" id="WCG22102.1"/>
    </source>
</evidence>
<dbReference type="EMBL" id="CP116507">
    <property type="protein sequence ID" value="WCG22102.1"/>
    <property type="molecule type" value="Genomic_DNA"/>
</dbReference>
<organism evidence="2 3">
    <name type="scientific">Vagococcus lutrae</name>
    <dbReference type="NCBI Taxonomy" id="81947"/>
    <lineage>
        <taxon>Bacteria</taxon>
        <taxon>Bacillati</taxon>
        <taxon>Bacillota</taxon>
        <taxon>Bacilli</taxon>
        <taxon>Lactobacillales</taxon>
        <taxon>Enterococcaceae</taxon>
        <taxon>Vagococcus</taxon>
    </lineage>
</organism>
<dbReference type="AlphaFoldDB" id="A0AAF0BGN3"/>
<gene>
    <name evidence="2" type="ORF">PML95_06765</name>
</gene>
<evidence type="ECO:0000259" key="1">
    <source>
        <dbReference type="Pfam" id="PF09643"/>
    </source>
</evidence>
<dbReference type="InterPro" id="IPR019096">
    <property type="entry name" value="YopX_protein"/>
</dbReference>
<dbReference type="SUPFAM" id="SSF159006">
    <property type="entry name" value="YopX-like"/>
    <property type="match status" value="1"/>
</dbReference>
<dbReference type="RefSeq" id="WP_272163100.1">
    <property type="nucleotide sequence ID" value="NZ_CP116507.1"/>
</dbReference>
<protein>
    <submittedName>
        <fullName evidence="2">YopX family protein</fullName>
    </submittedName>
</protein>
<dbReference type="Pfam" id="PF09643">
    <property type="entry name" value="YopX"/>
    <property type="match status" value="1"/>
</dbReference>
<sequence>MTINADFRVIDLFNGKVIESNETPEITGTLYDVIRQFQGQTYMLSQNTGFIDFNGNKIYEHDYIFFYDLKSNELGETIYTKIGEGRVKLGVWGTCVETLNKETQQIDTYYLSNQKTDFEKIGDYFYRNEL</sequence>